<name>A0A3Q3ETG2_9LABR</name>
<reference evidence="2" key="1">
    <citation type="submission" date="2025-08" db="UniProtKB">
        <authorList>
            <consortium name="Ensembl"/>
        </authorList>
    </citation>
    <scope>IDENTIFICATION</scope>
</reference>
<dbReference type="InParanoid" id="A0A3Q3ETG2"/>
<dbReference type="AlphaFoldDB" id="A0A3Q3ETG2"/>
<sequence>MENFILYEELGTGSSSVVYKGRRKGDLNYVAILCTDKAKRPEITNHVRLSLDLKHPNIVSFYEWYETSNHLWLVVELCTGQLLFPALLISVRNH</sequence>
<dbReference type="GeneTree" id="ENSGT00940000156541"/>
<dbReference type="InterPro" id="IPR011009">
    <property type="entry name" value="Kinase-like_dom_sf"/>
</dbReference>
<proteinExistence type="predicted"/>
<dbReference type="Pfam" id="PF00069">
    <property type="entry name" value="Pkinase"/>
    <property type="match status" value="1"/>
</dbReference>
<evidence type="ECO:0000313" key="2">
    <source>
        <dbReference type="Ensembl" id="ENSLBEP00000009522.1"/>
    </source>
</evidence>
<dbReference type="PANTHER" id="PTHR46240">
    <property type="entry name" value="SER/THR PROTEIN KINASE ULK4"/>
    <property type="match status" value="1"/>
</dbReference>
<dbReference type="Ensembl" id="ENSLBET00000010043.1">
    <property type="protein sequence ID" value="ENSLBEP00000009522.1"/>
    <property type="gene ID" value="ENSLBEG00000007382.1"/>
</dbReference>
<dbReference type="InterPro" id="IPR000719">
    <property type="entry name" value="Prot_kinase_dom"/>
</dbReference>
<organism evidence="2 3">
    <name type="scientific">Labrus bergylta</name>
    <name type="common">ballan wrasse</name>
    <dbReference type="NCBI Taxonomy" id="56723"/>
    <lineage>
        <taxon>Eukaryota</taxon>
        <taxon>Metazoa</taxon>
        <taxon>Chordata</taxon>
        <taxon>Craniata</taxon>
        <taxon>Vertebrata</taxon>
        <taxon>Euteleostomi</taxon>
        <taxon>Actinopterygii</taxon>
        <taxon>Neopterygii</taxon>
        <taxon>Teleostei</taxon>
        <taxon>Neoteleostei</taxon>
        <taxon>Acanthomorphata</taxon>
        <taxon>Eupercaria</taxon>
        <taxon>Labriformes</taxon>
        <taxon>Labridae</taxon>
        <taxon>Labrus</taxon>
    </lineage>
</organism>
<reference evidence="2" key="2">
    <citation type="submission" date="2025-09" db="UniProtKB">
        <authorList>
            <consortium name="Ensembl"/>
        </authorList>
    </citation>
    <scope>IDENTIFICATION</scope>
</reference>
<dbReference type="Proteomes" id="UP000261660">
    <property type="component" value="Unplaced"/>
</dbReference>
<dbReference type="GO" id="GO:0004672">
    <property type="term" value="F:protein kinase activity"/>
    <property type="evidence" value="ECO:0007669"/>
    <property type="project" value="InterPro"/>
</dbReference>
<dbReference type="GO" id="GO:0005524">
    <property type="term" value="F:ATP binding"/>
    <property type="evidence" value="ECO:0007669"/>
    <property type="project" value="InterPro"/>
</dbReference>
<dbReference type="Gene3D" id="3.30.200.20">
    <property type="entry name" value="Phosphorylase Kinase, domain 1"/>
    <property type="match status" value="1"/>
</dbReference>
<keyword evidence="3" id="KW-1185">Reference proteome</keyword>
<dbReference type="STRING" id="56723.ENSLBEP00000009522"/>
<evidence type="ECO:0000259" key="1">
    <source>
        <dbReference type="PROSITE" id="PS50011"/>
    </source>
</evidence>
<feature type="domain" description="Protein kinase" evidence="1">
    <location>
        <begin position="4"/>
        <end position="94"/>
    </location>
</feature>
<dbReference type="InterPro" id="IPR045906">
    <property type="entry name" value="ULK4"/>
</dbReference>
<protein>
    <recommendedName>
        <fullName evidence="1">Protein kinase domain-containing protein</fullName>
    </recommendedName>
</protein>
<accession>A0A3Q3ETG2</accession>
<evidence type="ECO:0000313" key="3">
    <source>
        <dbReference type="Proteomes" id="UP000261660"/>
    </source>
</evidence>
<dbReference type="PANTHER" id="PTHR46240:SF1">
    <property type="entry name" value="SERINE_THREONINE-PROTEIN KINASE ULK4"/>
    <property type="match status" value="1"/>
</dbReference>
<dbReference type="PROSITE" id="PS50011">
    <property type="entry name" value="PROTEIN_KINASE_DOM"/>
    <property type="match status" value="1"/>
</dbReference>
<dbReference type="SUPFAM" id="SSF56112">
    <property type="entry name" value="Protein kinase-like (PK-like)"/>
    <property type="match status" value="1"/>
</dbReference>